<gene>
    <name evidence="1" type="ORF">Pas1_09325</name>
</gene>
<organism evidence="1 2">
    <name type="scientific">Polynucleobacter paneuropaeus</name>
    <dbReference type="NCBI Taxonomy" id="2527775"/>
    <lineage>
        <taxon>Bacteria</taxon>
        <taxon>Pseudomonadati</taxon>
        <taxon>Pseudomonadota</taxon>
        <taxon>Betaproteobacteria</taxon>
        <taxon>Burkholderiales</taxon>
        <taxon>Burkholderiaceae</taxon>
        <taxon>Polynucleobacter</taxon>
    </lineage>
</organism>
<dbReference type="EMBL" id="CP030085">
    <property type="protein sequence ID" value="AWW50563.1"/>
    <property type="molecule type" value="Genomic_DNA"/>
</dbReference>
<dbReference type="Proteomes" id="UP000248592">
    <property type="component" value="Chromosome"/>
</dbReference>
<evidence type="ECO:0000313" key="2">
    <source>
        <dbReference type="Proteomes" id="UP000248592"/>
    </source>
</evidence>
<name>A0A2Z4JV57_9BURK</name>
<dbReference type="RefSeq" id="WP_112295096.1">
    <property type="nucleotide sequence ID" value="NZ_CBCSBS010000002.1"/>
</dbReference>
<accession>A0A2Z4JV57</accession>
<sequence>MNALLNAVDTTPVTTNVLLKDTAKVTNVAVGTTVALTNMEANRINWEQGAYRTSNQALYAVLGDCLAFCGDMTLPEAKQRSASLESFYKDRGYTYKKDLPLATRVVRAVFGSRDRRRISTYSLVIRQAMKEKVLIADFSAWVEERGGVQEISLGKSATYIKPADKAEIAKSNLKGKTPIGYAKSELLSHVADAQYLGDMCVLLAEQQADGSFGVYAVLRQDGLVKSAFTSLYAVGKELEDKAKAEIKAANDADGAVAKSA</sequence>
<reference evidence="2" key="1">
    <citation type="submission" date="2018-06" db="EMBL/GenBank/DDBJ databases">
        <title>Description of a new Polynucleobacter species.</title>
        <authorList>
            <person name="Hahn M.W."/>
        </authorList>
    </citation>
    <scope>NUCLEOTIDE SEQUENCE [LARGE SCALE GENOMIC DNA]</scope>
    <source>
        <strain evidence="2">MG-25-Pas1-D2</strain>
    </source>
</reference>
<dbReference type="AlphaFoldDB" id="A0A2Z4JV57"/>
<proteinExistence type="predicted"/>
<protein>
    <submittedName>
        <fullName evidence="1">Uncharacterized protein</fullName>
    </submittedName>
</protein>
<evidence type="ECO:0000313" key="1">
    <source>
        <dbReference type="EMBL" id="AWW50563.1"/>
    </source>
</evidence>